<dbReference type="EMBL" id="JAEMGP010000007">
    <property type="protein sequence ID" value="KAG5206629.1"/>
    <property type="molecule type" value="Genomic_DNA"/>
</dbReference>
<feature type="compositionally biased region" description="Low complexity" evidence="1">
    <location>
        <begin position="1"/>
        <end position="26"/>
    </location>
</feature>
<comment type="caution">
    <text evidence="2">The sequence shown here is derived from an EMBL/GenBank/DDBJ whole genome shotgun (WGS) entry which is preliminary data.</text>
</comment>
<dbReference type="Proteomes" id="UP000664991">
    <property type="component" value="Unassembled WGS sequence"/>
</dbReference>
<name>A0A836AEJ8_SHEEP</name>
<feature type="region of interest" description="Disordered" evidence="1">
    <location>
        <begin position="1"/>
        <end position="52"/>
    </location>
</feature>
<protein>
    <submittedName>
        <fullName evidence="2">Uncharacterized protein</fullName>
    </submittedName>
</protein>
<dbReference type="AlphaFoldDB" id="A0A836AEJ8"/>
<reference evidence="2 3" key="1">
    <citation type="submission" date="2020-12" db="EMBL/GenBank/DDBJ databases">
        <title>De novo assembly of Tibetan sheep genome.</title>
        <authorList>
            <person name="Li X."/>
        </authorList>
    </citation>
    <scope>NUCLEOTIDE SEQUENCE [LARGE SCALE GENOMIC DNA]</scope>
    <source>
        <tissue evidence="2">Heart</tissue>
    </source>
</reference>
<evidence type="ECO:0000256" key="1">
    <source>
        <dbReference type="SAM" id="MobiDB-lite"/>
    </source>
</evidence>
<evidence type="ECO:0000313" key="3">
    <source>
        <dbReference type="Proteomes" id="UP000664991"/>
    </source>
</evidence>
<gene>
    <name evidence="2" type="ORF">JEQ12_018202</name>
</gene>
<sequence length="273" mass="28696">MESAPAAPDPAASEPGSSGSDAAAGSRETPLNQESARKSEPPAPVRRQSYSSTSRALLGGNLKAVPHIAVYFSLAIHYESGLAARVFGTEASPTEHEEADFLDEPIGSMGLAEAALMDRAGDVNLGMLLSTLEQQEGEKNETAFFLQDTNAVFTMKTVDALGFESRAWEGKKDAYLKVGASGVGFSRSNPAFPSMADLASESNVPPPSPLHTCALASPQSSRIPALVLDKDMIGFSSELGLKQICAPTVQSGHVRAVHPLEHLPQISNGNSLH</sequence>
<proteinExistence type="predicted"/>
<accession>A0A836AEJ8</accession>
<evidence type="ECO:0000313" key="2">
    <source>
        <dbReference type="EMBL" id="KAG5206629.1"/>
    </source>
</evidence>
<organism evidence="2 3">
    <name type="scientific">Ovis aries</name>
    <name type="common">Sheep</name>
    <dbReference type="NCBI Taxonomy" id="9940"/>
    <lineage>
        <taxon>Eukaryota</taxon>
        <taxon>Metazoa</taxon>
        <taxon>Chordata</taxon>
        <taxon>Craniata</taxon>
        <taxon>Vertebrata</taxon>
        <taxon>Euteleostomi</taxon>
        <taxon>Mammalia</taxon>
        <taxon>Eutheria</taxon>
        <taxon>Laurasiatheria</taxon>
        <taxon>Artiodactyla</taxon>
        <taxon>Ruminantia</taxon>
        <taxon>Pecora</taxon>
        <taxon>Bovidae</taxon>
        <taxon>Caprinae</taxon>
        <taxon>Ovis</taxon>
    </lineage>
</organism>